<sequence>MSDSGLFSEFPSVTAKQWKQKIQFDLKGADYNDTLVWESNEGIKVKPFYHSEDLAENTAPQLKSSNSWKVGQTIYTGDAKKANTKALDALQRGVESIIFDVPDTEVDFGALLAQIGVSRIPLHFRFGFLDSRAIENLYTSVGGKKTNFHLHTDPIGNLARSGNWHHNLQRDHEILETIGQQAVKYQTETWLGVDLSLYQNAGANAVQQLAYAIAHTNEYLNHFQKRHENGQGIPIAVNFTVAIGGNYFFEIAKIRALRWLWKTLNTAYSYNYRSHILALPSKRNKTLYDYNVNMLRTTSECMSAVLGGADTVCNLPYDALYHKDNEFGERIARNQLLLLKEESYFKDAGKASEGSYYIETLTKQLAEKAWKLFQQIESSGGFLSELKKGAIQRKIKESADKEQEQFNMGQLKLLGTNTYQNPKDLMKTELELYPFVKSQPRKTLLVPIIERRLAEEMEQKRLEDE</sequence>
<keyword evidence="3" id="KW-1185">Reference proteome</keyword>
<evidence type="ECO:0000313" key="3">
    <source>
        <dbReference type="Proteomes" id="UP000184532"/>
    </source>
</evidence>
<organism evidence="2 3">
    <name type="scientific">Flagellimonas flava</name>
    <dbReference type="NCBI Taxonomy" id="570519"/>
    <lineage>
        <taxon>Bacteria</taxon>
        <taxon>Pseudomonadati</taxon>
        <taxon>Bacteroidota</taxon>
        <taxon>Flavobacteriia</taxon>
        <taxon>Flavobacteriales</taxon>
        <taxon>Flavobacteriaceae</taxon>
        <taxon>Flagellimonas</taxon>
    </lineage>
</organism>
<dbReference type="CDD" id="cd03677">
    <property type="entry name" value="MM_CoA_mutase_beta"/>
    <property type="match status" value="1"/>
</dbReference>
<dbReference type="AlphaFoldDB" id="A0A1M5HWK2"/>
<dbReference type="SUPFAM" id="SSF51703">
    <property type="entry name" value="Cobalamin (vitamin B12)-dependent enzymes"/>
    <property type="match status" value="1"/>
</dbReference>
<evidence type="ECO:0000313" key="2">
    <source>
        <dbReference type="EMBL" id="SHG20242.1"/>
    </source>
</evidence>
<dbReference type="STRING" id="570519.SAMN04488116_0248"/>
<dbReference type="Pfam" id="PF01642">
    <property type="entry name" value="MM_CoA_mutase"/>
    <property type="match status" value="1"/>
</dbReference>
<dbReference type="GO" id="GO:0016866">
    <property type="term" value="F:intramolecular transferase activity"/>
    <property type="evidence" value="ECO:0007669"/>
    <property type="project" value="InterPro"/>
</dbReference>
<gene>
    <name evidence="2" type="ORF">SAMN04488116_0248</name>
</gene>
<dbReference type="PANTHER" id="PTHR48101">
    <property type="entry name" value="METHYLMALONYL-COA MUTASE, MITOCHONDRIAL-RELATED"/>
    <property type="match status" value="1"/>
</dbReference>
<dbReference type="Proteomes" id="UP000184532">
    <property type="component" value="Unassembled WGS sequence"/>
</dbReference>
<feature type="domain" description="Methylmalonyl-CoA mutase alpha/beta chain catalytic" evidence="1">
    <location>
        <begin position="151"/>
        <end position="430"/>
    </location>
</feature>
<dbReference type="InterPro" id="IPR016176">
    <property type="entry name" value="Cbl-dep_enz_cat"/>
</dbReference>
<dbReference type="OrthoDB" id="9762378at2"/>
<evidence type="ECO:0000259" key="1">
    <source>
        <dbReference type="Pfam" id="PF01642"/>
    </source>
</evidence>
<reference evidence="3" key="1">
    <citation type="submission" date="2016-11" db="EMBL/GenBank/DDBJ databases">
        <authorList>
            <person name="Varghese N."/>
            <person name="Submissions S."/>
        </authorList>
    </citation>
    <scope>NUCLEOTIDE SEQUENCE [LARGE SCALE GENOMIC DNA]</scope>
    <source>
        <strain evidence="3">DSM 22638</strain>
    </source>
</reference>
<accession>A0A1M5HWK2</accession>
<dbReference type="RefSeq" id="WP_073176099.1">
    <property type="nucleotide sequence ID" value="NZ_FQWL01000001.1"/>
</dbReference>
<dbReference type="EMBL" id="FQWL01000001">
    <property type="protein sequence ID" value="SHG20242.1"/>
    <property type="molecule type" value="Genomic_DNA"/>
</dbReference>
<name>A0A1M5HWK2_9FLAO</name>
<dbReference type="PANTHER" id="PTHR48101:SF1">
    <property type="entry name" value="METHYLMALONYL-COA MUTASE, LARGE SUBUNIT"/>
    <property type="match status" value="1"/>
</dbReference>
<proteinExistence type="predicted"/>
<dbReference type="GO" id="GO:0031419">
    <property type="term" value="F:cobalamin binding"/>
    <property type="evidence" value="ECO:0007669"/>
    <property type="project" value="InterPro"/>
</dbReference>
<dbReference type="Gene3D" id="3.20.20.240">
    <property type="entry name" value="Methylmalonyl-CoA mutase"/>
    <property type="match status" value="1"/>
</dbReference>
<dbReference type="InterPro" id="IPR006099">
    <property type="entry name" value="MeMalonylCoA_mutase_a/b_cat"/>
</dbReference>
<protein>
    <submittedName>
        <fullName evidence="2">Methylmalonyl-CoA mutase</fullName>
    </submittedName>
</protein>